<evidence type="ECO:0000313" key="2">
    <source>
        <dbReference type="EMBL" id="MED6128767.1"/>
    </source>
</evidence>
<accession>A0ABU6RX85</accession>
<organism evidence="2 3">
    <name type="scientific">Stylosanthes scabra</name>
    <dbReference type="NCBI Taxonomy" id="79078"/>
    <lineage>
        <taxon>Eukaryota</taxon>
        <taxon>Viridiplantae</taxon>
        <taxon>Streptophyta</taxon>
        <taxon>Embryophyta</taxon>
        <taxon>Tracheophyta</taxon>
        <taxon>Spermatophyta</taxon>
        <taxon>Magnoliopsida</taxon>
        <taxon>eudicotyledons</taxon>
        <taxon>Gunneridae</taxon>
        <taxon>Pentapetalae</taxon>
        <taxon>rosids</taxon>
        <taxon>fabids</taxon>
        <taxon>Fabales</taxon>
        <taxon>Fabaceae</taxon>
        <taxon>Papilionoideae</taxon>
        <taxon>50 kb inversion clade</taxon>
        <taxon>dalbergioids sensu lato</taxon>
        <taxon>Dalbergieae</taxon>
        <taxon>Pterocarpus clade</taxon>
        <taxon>Stylosanthes</taxon>
    </lineage>
</organism>
<comment type="caution">
    <text evidence="2">The sequence shown here is derived from an EMBL/GenBank/DDBJ whole genome shotgun (WGS) entry which is preliminary data.</text>
</comment>
<evidence type="ECO:0000313" key="3">
    <source>
        <dbReference type="Proteomes" id="UP001341840"/>
    </source>
</evidence>
<proteinExistence type="predicted"/>
<reference evidence="2 3" key="1">
    <citation type="journal article" date="2023" name="Plants (Basel)">
        <title>Bridging the Gap: Combining Genomics and Transcriptomics Approaches to Understand Stylosanthes scabra, an Orphan Legume from the Brazilian Caatinga.</title>
        <authorList>
            <person name="Ferreira-Neto J.R.C."/>
            <person name="da Silva M.D."/>
            <person name="Binneck E."/>
            <person name="de Melo N.F."/>
            <person name="da Silva R.H."/>
            <person name="de Melo A.L.T.M."/>
            <person name="Pandolfi V."/>
            <person name="Bustamante F.O."/>
            <person name="Brasileiro-Vidal A.C."/>
            <person name="Benko-Iseppon A.M."/>
        </authorList>
    </citation>
    <scope>NUCLEOTIDE SEQUENCE [LARGE SCALE GENOMIC DNA]</scope>
    <source>
        <tissue evidence="2">Leaves</tissue>
    </source>
</reference>
<feature type="non-terminal residue" evidence="2">
    <location>
        <position position="1"/>
    </location>
</feature>
<dbReference type="EMBL" id="JASCZI010033129">
    <property type="protein sequence ID" value="MED6128767.1"/>
    <property type="molecule type" value="Genomic_DNA"/>
</dbReference>
<feature type="region of interest" description="Disordered" evidence="1">
    <location>
        <begin position="1"/>
        <end position="59"/>
    </location>
</feature>
<evidence type="ECO:0000256" key="1">
    <source>
        <dbReference type="SAM" id="MobiDB-lite"/>
    </source>
</evidence>
<keyword evidence="3" id="KW-1185">Reference proteome</keyword>
<gene>
    <name evidence="2" type="ORF">PIB30_101172</name>
</gene>
<feature type="compositionally biased region" description="Basic and acidic residues" evidence="1">
    <location>
        <begin position="8"/>
        <end position="17"/>
    </location>
</feature>
<protein>
    <submittedName>
        <fullName evidence="2">Uncharacterized protein</fullName>
    </submittedName>
</protein>
<name>A0ABU6RX85_9FABA</name>
<dbReference type="Proteomes" id="UP001341840">
    <property type="component" value="Unassembled WGS sequence"/>
</dbReference>
<sequence>KKKKKHCSHSEGEKRTQIPELGEAGTTEMKTTRRSWRRQDGAPGCGTTSEKRGSGRQRT</sequence>